<accession>A0ABT3WX99</accession>
<evidence type="ECO:0000313" key="2">
    <source>
        <dbReference type="Proteomes" id="UP001081709"/>
    </source>
</evidence>
<comment type="caution">
    <text evidence="1">The sequence shown here is derived from an EMBL/GenBank/DDBJ whole genome shotgun (WGS) entry which is preliminary data.</text>
</comment>
<reference evidence="1" key="1">
    <citation type="submission" date="2022-11" db="EMBL/GenBank/DDBJ databases">
        <title>Corynebacterium sp. isolated from Penguins.</title>
        <authorList>
            <person name="Sedlar K."/>
            <person name="Svec P."/>
        </authorList>
    </citation>
    <scope>NUCLEOTIDE SEQUENCE</scope>
    <source>
        <strain evidence="1">P7003</strain>
    </source>
</reference>
<name>A0ABT3WX99_9CORY</name>
<gene>
    <name evidence="1" type="ORF">OS125_11470</name>
</gene>
<organism evidence="1 2">
    <name type="scientific">Corynebacterium pygosceleis</name>
    <dbReference type="NCBI Taxonomy" id="2800406"/>
    <lineage>
        <taxon>Bacteria</taxon>
        <taxon>Bacillati</taxon>
        <taxon>Actinomycetota</taxon>
        <taxon>Actinomycetes</taxon>
        <taxon>Mycobacteriales</taxon>
        <taxon>Corynebacteriaceae</taxon>
        <taxon>Corynebacterium</taxon>
    </lineage>
</organism>
<protein>
    <submittedName>
        <fullName evidence="1">Uncharacterized protein</fullName>
    </submittedName>
</protein>
<evidence type="ECO:0000313" key="1">
    <source>
        <dbReference type="EMBL" id="MCX7445850.1"/>
    </source>
</evidence>
<dbReference type="Proteomes" id="UP001081709">
    <property type="component" value="Unassembled WGS sequence"/>
</dbReference>
<proteinExistence type="predicted"/>
<dbReference type="RefSeq" id="WP_267186871.1">
    <property type="nucleotide sequence ID" value="NZ_JAPMKV010000010.1"/>
</dbReference>
<keyword evidence="2" id="KW-1185">Reference proteome</keyword>
<sequence length="108" mass="12627">MISEISHTTPTARKPHRCFACWVTIQPGETYDRSVLADYHTAWTIKSCLPCSEAMQFVQAYWEWPEEGVGEEEYHEWAWHASRADSWATEEERTAATTYLNRRNGENK</sequence>
<dbReference type="EMBL" id="JAPMKV010000010">
    <property type="protein sequence ID" value="MCX7445850.1"/>
    <property type="molecule type" value="Genomic_DNA"/>
</dbReference>